<dbReference type="Pfam" id="PF02872">
    <property type="entry name" value="5_nucleotid_C"/>
    <property type="match status" value="1"/>
</dbReference>
<dbReference type="Gene3D" id="3.90.780.10">
    <property type="entry name" value="5'-Nucleotidase, C-terminal domain"/>
    <property type="match status" value="1"/>
</dbReference>
<keyword evidence="1" id="KW-0378">Hydrolase</keyword>
<dbReference type="PROSITE" id="PS51272">
    <property type="entry name" value="SLH"/>
    <property type="match status" value="1"/>
</dbReference>
<organism evidence="3 4">
    <name type="scientific">Paenibacillus gyeongsangnamensis</name>
    <dbReference type="NCBI Taxonomy" id="3388067"/>
    <lineage>
        <taxon>Bacteria</taxon>
        <taxon>Bacillati</taxon>
        <taxon>Bacillota</taxon>
        <taxon>Bacilli</taxon>
        <taxon>Bacillales</taxon>
        <taxon>Paenibacillaceae</taxon>
        <taxon>Paenibacillus</taxon>
    </lineage>
</organism>
<dbReference type="PANTHER" id="PTHR11575:SF24">
    <property type="entry name" value="5'-NUCLEOTIDASE"/>
    <property type="match status" value="1"/>
</dbReference>
<keyword evidence="4" id="KW-1185">Reference proteome</keyword>
<comment type="caution">
    <text evidence="3">The sequence shown here is derived from an EMBL/GenBank/DDBJ whole genome shotgun (WGS) entry which is preliminary data.</text>
</comment>
<sequence>MKNASSIRKKGLATVLSGFLLLSVPVTGFAHDGGAADSSSVKSEFVGPAFEKSTHALSQVTFTIIHDTHFHGNFGNPKEPNNIANYFGIANKIKAEKPNSLFIGNGDDLGTSVISSTFQGQPIVDAFNAGKLDVDTFGNHDFDMGPDQLSKLVKASEFPWVSANAVDKRTGDVFAGESGAKRFIIKEVNGVKIGITGLINEEAPQITSMGPNAIVLNPVEAMKKIVPEMKAAGAQFIIVSSHLASPDARIVAEKVDGIDLIVGDHAAFAFDSPEKIHNTLLWFIGDEFTYLGEMNFNFQNGKVADFNYHRYALKTDVAKEGYQPDPNVKAVMDGYNSKLSKELEVQIGSTQTELDVMKSSQRKAETAIGNLVADAMKDYTKADVALINGGGIRAERIFPAGPLTKKDILDAMPFTNYVEKLDITGDQLYQALENGVSQIESGAGRFPQVSGIQFVYNPKLTPGARVLDVKVNGQALDRKAHYSISVVDFVAEGGDGYDVFKGSKILLDKNAGPVLSKVVGDYIQQKGTIAPKVEGRIQVSGDAPTNLYSDLNGQSFEAVLAEMDLQNKGILGSADGGKQFQPEKEMLVGEFTQVLRKALNLKPSDLQEADKLDANAKLTREQMTMLLSKALKVINKQPTVNSEALKSLDAFADKEALNNNAKSDWVVVAYTGLIRGKADSKGRAYLSPADIVTRVQAAIVIERLLQLK</sequence>
<dbReference type="InterPro" id="IPR036907">
    <property type="entry name" value="5'-Nucleotdase_C_sf"/>
</dbReference>
<dbReference type="CDD" id="cd00845">
    <property type="entry name" value="MPP_UshA_N_like"/>
    <property type="match status" value="1"/>
</dbReference>
<dbReference type="SUPFAM" id="SSF55816">
    <property type="entry name" value="5'-nucleotidase (syn. UDP-sugar hydrolase), C-terminal domain"/>
    <property type="match status" value="1"/>
</dbReference>
<dbReference type="PANTHER" id="PTHR11575">
    <property type="entry name" value="5'-NUCLEOTIDASE-RELATED"/>
    <property type="match status" value="1"/>
</dbReference>
<dbReference type="SUPFAM" id="SSF56300">
    <property type="entry name" value="Metallo-dependent phosphatases"/>
    <property type="match status" value="1"/>
</dbReference>
<name>A0ABT4QDT7_9BACL</name>
<dbReference type="InterPro" id="IPR029052">
    <property type="entry name" value="Metallo-depent_PP-like"/>
</dbReference>
<evidence type="ECO:0000313" key="3">
    <source>
        <dbReference type="EMBL" id="MCZ8515051.1"/>
    </source>
</evidence>
<dbReference type="RefSeq" id="WP_269883580.1">
    <property type="nucleotide sequence ID" value="NZ_JAQAGZ010000015.1"/>
</dbReference>
<dbReference type="InterPro" id="IPR006179">
    <property type="entry name" value="5_nucleotidase/apyrase"/>
</dbReference>
<dbReference type="PRINTS" id="PR01607">
    <property type="entry name" value="APYRASEFAMLY"/>
</dbReference>
<keyword evidence="1" id="KW-0732">Signal</keyword>
<feature type="chain" id="PRO_5045003683" evidence="1">
    <location>
        <begin position="31"/>
        <end position="708"/>
    </location>
</feature>
<dbReference type="Gene3D" id="3.60.21.10">
    <property type="match status" value="1"/>
</dbReference>
<dbReference type="EMBL" id="JAQAGZ010000015">
    <property type="protein sequence ID" value="MCZ8515051.1"/>
    <property type="molecule type" value="Genomic_DNA"/>
</dbReference>
<protein>
    <submittedName>
        <fullName evidence="3">5'-nucleotidase C-terminal domain-containing protein</fullName>
    </submittedName>
</protein>
<feature type="signal peptide" evidence="1">
    <location>
        <begin position="1"/>
        <end position="30"/>
    </location>
</feature>
<gene>
    <name evidence="3" type="ORF">O9H85_22030</name>
</gene>
<comment type="similarity">
    <text evidence="1">Belongs to the 5'-nucleotidase family.</text>
</comment>
<evidence type="ECO:0000313" key="4">
    <source>
        <dbReference type="Proteomes" id="UP001527882"/>
    </source>
</evidence>
<reference evidence="3 4" key="1">
    <citation type="submission" date="2022-12" db="EMBL/GenBank/DDBJ databases">
        <title>Draft genome sequence of Paenibacillus sp. dW9.</title>
        <authorList>
            <person name="Choi E.-W."/>
            <person name="Kim D.-U."/>
        </authorList>
    </citation>
    <scope>NUCLEOTIDE SEQUENCE [LARGE SCALE GENOMIC DNA]</scope>
    <source>
        <strain evidence="4">dW9</strain>
    </source>
</reference>
<feature type="domain" description="SLH" evidence="2">
    <location>
        <begin position="648"/>
        <end position="708"/>
    </location>
</feature>
<dbReference type="Proteomes" id="UP001527882">
    <property type="component" value="Unassembled WGS sequence"/>
</dbReference>
<dbReference type="InterPro" id="IPR001119">
    <property type="entry name" value="SLH_dom"/>
</dbReference>
<dbReference type="InterPro" id="IPR008334">
    <property type="entry name" value="5'-Nucleotdase_C"/>
</dbReference>
<evidence type="ECO:0000259" key="2">
    <source>
        <dbReference type="PROSITE" id="PS51272"/>
    </source>
</evidence>
<proteinExistence type="inferred from homology"/>
<accession>A0ABT4QDT7</accession>
<keyword evidence="1" id="KW-0547">Nucleotide-binding</keyword>
<evidence type="ECO:0000256" key="1">
    <source>
        <dbReference type="RuleBase" id="RU362119"/>
    </source>
</evidence>